<sequence length="217" mass="24321">MKKVLITLMTIFSVASAVFVATPATEVKAATPVLQQGDQYGHVWDAQNRLKQLGLYKGELDGLFGPLTEQAVIDFQRSRGLIVDGIIGSNTWKALRNDTFTKNEIQMLAQVIHGEARGEPYKGKVAVAAVVLNRLHHEDFPNSIKGIIFESRAFTAVQDKQYYLTPNNESYKAAYAAIKGWDPTQNATFYFNPKTATSDWIWTREQIKQIGKHVFAK</sequence>
<evidence type="ECO:0000256" key="5">
    <source>
        <dbReference type="ARBA" id="ARBA00022801"/>
    </source>
</evidence>
<name>A0A0A5HJF6_9BACI</name>
<keyword evidence="7" id="KW-0961">Cell wall biogenesis/degradation</keyword>
<dbReference type="GO" id="GO:0030435">
    <property type="term" value="P:sporulation resulting in formation of a cellular spore"/>
    <property type="evidence" value="ECO:0007669"/>
    <property type="project" value="UniProtKB-KW"/>
</dbReference>
<reference evidence="12 13" key="1">
    <citation type="submission" date="2013-08" db="EMBL/GenBank/DDBJ databases">
        <authorList>
            <person name="Huang J."/>
            <person name="Wang G."/>
        </authorList>
    </citation>
    <scope>NUCLEOTIDE SEQUENCE [LARGE SCALE GENOMIC DNA]</scope>
    <source>
        <strain evidence="12 13">BH030004</strain>
    </source>
</reference>
<keyword evidence="3" id="KW-0309">Germination</keyword>
<dbReference type="InterPro" id="IPR002477">
    <property type="entry name" value="Peptidoglycan-bd-like"/>
</dbReference>
<dbReference type="NCBIfam" id="TIGR02869">
    <property type="entry name" value="spore_SleB"/>
    <property type="match status" value="1"/>
</dbReference>
<dbReference type="InterPro" id="IPR011105">
    <property type="entry name" value="Cell_wall_hydrolase_SleB"/>
</dbReference>
<accession>A0A0A5HJF6</accession>
<protein>
    <recommendedName>
        <fullName evidence="2 8">Spore cortex-lytic enzyme</fullName>
    </recommendedName>
</protein>
<dbReference type="GO" id="GO:0071555">
    <property type="term" value="P:cell wall organization"/>
    <property type="evidence" value="ECO:0007669"/>
    <property type="project" value="UniProtKB-KW"/>
</dbReference>
<keyword evidence="13" id="KW-1185">Reference proteome</keyword>
<feature type="domain" description="Peptidoglycan binding-like" evidence="10">
    <location>
        <begin position="45"/>
        <end position="95"/>
    </location>
</feature>
<dbReference type="eggNOG" id="COG3409">
    <property type="taxonomic scope" value="Bacteria"/>
</dbReference>
<evidence type="ECO:0000313" key="13">
    <source>
        <dbReference type="Proteomes" id="UP000030403"/>
    </source>
</evidence>
<dbReference type="InterPro" id="IPR014224">
    <property type="entry name" value="Spore_cortex_SleB"/>
</dbReference>
<dbReference type="eggNOG" id="COG3773">
    <property type="taxonomic scope" value="Bacteria"/>
</dbReference>
<keyword evidence="5" id="KW-0378">Hydrolase</keyword>
<dbReference type="RefSeq" id="WP_027447599.1">
    <property type="nucleotide sequence ID" value="NZ_AULJ01000075.1"/>
</dbReference>
<evidence type="ECO:0000256" key="6">
    <source>
        <dbReference type="ARBA" id="ARBA00022969"/>
    </source>
</evidence>
<evidence type="ECO:0000256" key="2">
    <source>
        <dbReference type="ARBA" id="ARBA00018364"/>
    </source>
</evidence>
<evidence type="ECO:0000256" key="4">
    <source>
        <dbReference type="ARBA" id="ARBA00022729"/>
    </source>
</evidence>
<evidence type="ECO:0000256" key="1">
    <source>
        <dbReference type="ARBA" id="ARBA00007010"/>
    </source>
</evidence>
<dbReference type="STRING" id="1385511.GCA_000425225_04133"/>
<dbReference type="Gene3D" id="6.20.240.60">
    <property type="match status" value="1"/>
</dbReference>
<evidence type="ECO:0000256" key="9">
    <source>
        <dbReference type="SAM" id="SignalP"/>
    </source>
</evidence>
<dbReference type="Pfam" id="PF01471">
    <property type="entry name" value="PG_binding_1"/>
    <property type="match status" value="1"/>
</dbReference>
<evidence type="ECO:0000256" key="7">
    <source>
        <dbReference type="ARBA" id="ARBA00023316"/>
    </source>
</evidence>
<comment type="caution">
    <text evidence="12">The sequence shown here is derived from an EMBL/GenBank/DDBJ whole genome shotgun (WGS) entry which is preliminary data.</text>
</comment>
<dbReference type="InterPro" id="IPR042047">
    <property type="entry name" value="SleB_dom1"/>
</dbReference>
<dbReference type="Gene3D" id="1.10.10.2520">
    <property type="entry name" value="Cell wall hydrolase SleB, domain 1"/>
    <property type="match status" value="1"/>
</dbReference>
<dbReference type="OrthoDB" id="9785345at2"/>
<evidence type="ECO:0000259" key="11">
    <source>
        <dbReference type="Pfam" id="PF07486"/>
    </source>
</evidence>
<feature type="domain" description="Cell wall hydrolase SleB" evidence="11">
    <location>
        <begin position="118"/>
        <end position="216"/>
    </location>
</feature>
<feature type="signal peptide" evidence="9">
    <location>
        <begin position="1"/>
        <end position="17"/>
    </location>
</feature>
<dbReference type="Gene3D" id="1.10.101.10">
    <property type="entry name" value="PGBD-like superfamily/PGBD"/>
    <property type="match status" value="1"/>
</dbReference>
<dbReference type="Pfam" id="PF07486">
    <property type="entry name" value="Hydrolase_2"/>
    <property type="match status" value="1"/>
</dbReference>
<dbReference type="GO" id="GO:0016787">
    <property type="term" value="F:hydrolase activity"/>
    <property type="evidence" value="ECO:0007669"/>
    <property type="project" value="UniProtKB-KW"/>
</dbReference>
<feature type="chain" id="PRO_5039484835" description="Spore cortex-lytic enzyme" evidence="9">
    <location>
        <begin position="18"/>
        <end position="217"/>
    </location>
</feature>
<dbReference type="SUPFAM" id="SSF47090">
    <property type="entry name" value="PGBD-like"/>
    <property type="match status" value="1"/>
</dbReference>
<evidence type="ECO:0000313" key="12">
    <source>
        <dbReference type="EMBL" id="KGX83777.1"/>
    </source>
</evidence>
<dbReference type="Proteomes" id="UP000030403">
    <property type="component" value="Unassembled WGS sequence"/>
</dbReference>
<dbReference type="GO" id="GO:0009847">
    <property type="term" value="P:spore germination"/>
    <property type="evidence" value="ECO:0007669"/>
    <property type="project" value="UniProtKB-UniRule"/>
</dbReference>
<dbReference type="InterPro" id="IPR036365">
    <property type="entry name" value="PGBD-like_sf"/>
</dbReference>
<organism evidence="12 13">
    <name type="scientific">Pontibacillus marinus BH030004 = DSM 16465</name>
    <dbReference type="NCBI Taxonomy" id="1385511"/>
    <lineage>
        <taxon>Bacteria</taxon>
        <taxon>Bacillati</taxon>
        <taxon>Bacillota</taxon>
        <taxon>Bacilli</taxon>
        <taxon>Bacillales</taxon>
        <taxon>Bacillaceae</taxon>
        <taxon>Pontibacillus</taxon>
    </lineage>
</organism>
<comment type="similarity">
    <text evidence="1">Belongs to the SleB family.</text>
</comment>
<proteinExistence type="inferred from homology"/>
<keyword evidence="4 9" id="KW-0732">Signal</keyword>
<dbReference type="EMBL" id="AVPF01000083">
    <property type="protein sequence ID" value="KGX83777.1"/>
    <property type="molecule type" value="Genomic_DNA"/>
</dbReference>
<evidence type="ECO:0000256" key="8">
    <source>
        <dbReference type="NCBIfam" id="TIGR02869"/>
    </source>
</evidence>
<dbReference type="AlphaFoldDB" id="A0A0A5HJF6"/>
<evidence type="ECO:0000256" key="3">
    <source>
        <dbReference type="ARBA" id="ARBA00022544"/>
    </source>
</evidence>
<evidence type="ECO:0000259" key="10">
    <source>
        <dbReference type="Pfam" id="PF01471"/>
    </source>
</evidence>
<keyword evidence="6" id="KW-0749">Sporulation</keyword>
<dbReference type="InterPro" id="IPR036366">
    <property type="entry name" value="PGBDSf"/>
</dbReference>
<gene>
    <name evidence="12" type="ORF">N783_21690</name>
</gene>